<dbReference type="SMART" id="SM00827">
    <property type="entry name" value="PKS_AT"/>
    <property type="match status" value="1"/>
</dbReference>
<evidence type="ECO:0000256" key="1">
    <source>
        <dbReference type="ARBA" id="ARBA00005179"/>
    </source>
</evidence>
<feature type="domain" description="Carrier" evidence="9">
    <location>
        <begin position="1668"/>
        <end position="1742"/>
    </location>
</feature>
<dbReference type="SUPFAM" id="SSF53335">
    <property type="entry name" value="S-adenosyl-L-methionine-dependent methyltransferases"/>
    <property type="match status" value="1"/>
</dbReference>
<dbReference type="PROSITE" id="PS50075">
    <property type="entry name" value="CARRIER"/>
    <property type="match status" value="1"/>
</dbReference>
<evidence type="ECO:0000259" key="11">
    <source>
        <dbReference type="PROSITE" id="PS52019"/>
    </source>
</evidence>
<dbReference type="Pfam" id="PF00109">
    <property type="entry name" value="ketoacyl-synt"/>
    <property type="match status" value="1"/>
</dbReference>
<organism evidence="12 13">
    <name type="scientific">Colletotrichum kahawae</name>
    <name type="common">Coffee berry disease fungus</name>
    <dbReference type="NCBI Taxonomy" id="34407"/>
    <lineage>
        <taxon>Eukaryota</taxon>
        <taxon>Fungi</taxon>
        <taxon>Dikarya</taxon>
        <taxon>Ascomycota</taxon>
        <taxon>Pezizomycotina</taxon>
        <taxon>Sordariomycetes</taxon>
        <taxon>Hypocreomycetidae</taxon>
        <taxon>Glomerellales</taxon>
        <taxon>Glomerellaceae</taxon>
        <taxon>Colletotrichum</taxon>
        <taxon>Colletotrichum gloeosporioides species complex</taxon>
    </lineage>
</organism>
<dbReference type="InterPro" id="IPR016035">
    <property type="entry name" value="Acyl_Trfase/lysoPLipase"/>
</dbReference>
<dbReference type="InterPro" id="IPR016039">
    <property type="entry name" value="Thiolase-like"/>
</dbReference>
<dbReference type="EMBL" id="VYYT01000037">
    <property type="protein sequence ID" value="KAK2775322.1"/>
    <property type="molecule type" value="Genomic_DNA"/>
</dbReference>
<dbReference type="InterPro" id="IPR029063">
    <property type="entry name" value="SAM-dependent_MTases_sf"/>
</dbReference>
<keyword evidence="5" id="KW-0808">Transferase</keyword>
<comment type="pathway">
    <text evidence="1">Secondary metabolite biosynthesis.</text>
</comment>
<dbReference type="InterPro" id="IPR049551">
    <property type="entry name" value="PKS_DH_C"/>
</dbReference>
<dbReference type="GO" id="GO:0006508">
    <property type="term" value="P:proteolysis"/>
    <property type="evidence" value="ECO:0007669"/>
    <property type="project" value="InterPro"/>
</dbReference>
<dbReference type="Gene3D" id="3.40.47.10">
    <property type="match status" value="1"/>
</dbReference>
<dbReference type="GO" id="GO:0044550">
    <property type="term" value="P:secondary metabolite biosynthetic process"/>
    <property type="evidence" value="ECO:0007669"/>
    <property type="project" value="TreeGrafter"/>
</dbReference>
<dbReference type="SUPFAM" id="SSF55048">
    <property type="entry name" value="Probable ACP-binding domain of malonyl-CoA ACP transacylase"/>
    <property type="match status" value="1"/>
</dbReference>
<dbReference type="InterPro" id="IPR016036">
    <property type="entry name" value="Malonyl_transacylase_ACP-bd"/>
</dbReference>
<dbReference type="InterPro" id="IPR014043">
    <property type="entry name" value="Acyl_transferase_dom"/>
</dbReference>
<dbReference type="GO" id="GO:0004312">
    <property type="term" value="F:fatty acid synthase activity"/>
    <property type="evidence" value="ECO:0007669"/>
    <property type="project" value="TreeGrafter"/>
</dbReference>
<dbReference type="InterPro" id="IPR018201">
    <property type="entry name" value="Ketoacyl_synth_AS"/>
</dbReference>
<evidence type="ECO:0000256" key="3">
    <source>
        <dbReference type="ARBA" id="ARBA00022553"/>
    </source>
</evidence>
<accession>A0AAD9YSC3</accession>
<dbReference type="InterPro" id="IPR032088">
    <property type="entry name" value="SAT"/>
</dbReference>
<evidence type="ECO:0000256" key="8">
    <source>
        <dbReference type="SAM" id="MobiDB-lite"/>
    </source>
</evidence>
<dbReference type="InterPro" id="IPR049900">
    <property type="entry name" value="PKS_mFAS_DH"/>
</dbReference>
<dbReference type="GO" id="GO:0004315">
    <property type="term" value="F:3-oxoacyl-[acyl-carrier-protein] synthase activity"/>
    <property type="evidence" value="ECO:0007669"/>
    <property type="project" value="InterPro"/>
</dbReference>
<dbReference type="GO" id="GO:0006633">
    <property type="term" value="P:fatty acid biosynthetic process"/>
    <property type="evidence" value="ECO:0007669"/>
    <property type="project" value="InterPro"/>
</dbReference>
<feature type="active site" description="Proton acceptor; for dehydratase activity" evidence="7">
    <location>
        <position position="1344"/>
    </location>
</feature>
<sequence length="2569" mass="282141">MLAFGPQGRVSPEDLNELRRLLNSIPQLSKIVTAIHKLPSIWPRLVRFDSELLQVEGESYLQSLTAWLTNDGLLPRDEGGLPPMVAFPINFLLQMVQYILFARLLGGGDSQLTMLQKLQTGGICGFCVGFLCAVTVAASQTEEALLDITIRALQLAVGVGAYVEKDRIRFESGCVSIRGSRNMSQDREKIEKIIREFPQTYVSATTDEASVTLTTSRHSLSSLKDALATVGFVAEVPIRGRFHSSIYALEAERLAHFFEQQPDLQLPSPVRLHVPVRSTVDGRFVTEDSLVRTILNNTLLLPVDWYRTLTLAIGSLPPGQICVTVAGASQHFPPSLGGNLDLRFLSLRHPLGLSTRPAHDGFVKKGEVTYPPMQTPPNTPPGSIGSEEATGLNYDYESLSDAKRKRTLSEFPPHAVAVVGMAGIFPGAKSVDELWDLMSAGRSTVAPAPGRVGLDQLAEDISKVKWWGNFVDQHDIFDHKFFNKSSREAMACDPQQRKLLEVVYEALSSSGQLSPETISDPKDYGCYIGAVMNNYAENLSCHPPTAYATTGTGRSYLSGAISHHFGWSGPAMTIDTACSSSLVAIHTACRAIASGECSRAVAGGANIITCPHDYRDLKAAGFLSPNGQCKPFDAHADGYCRGEGVGVVVLKSLSAALEEDDNILGVVIGSATNQNHEAGPIVVPSARSQASLLRKVMHLANVAPEDVSYVEAHGTGTSVGDPIEVSSLREAFGGASRTSKLYFSSIKGNIGHAEAASGAAGLIKTLLMFKNGRIPPQASFQSLNPNIPILAPDKMEIPQQLTPWDTRDRIACVNNYGAAGSNSVVMIRNAPTNESDLGALHEQPVSPSKWPLVLCASTEESLSKYAQEVLDSVRQLGSAKLSDFDLADILFHLAQRANHALKVVVSTTVSDMKELETILSQVASSCNLITQVSSPPPIILVFGGQDGRYVGLSEDVYKSSQMFRHHLDSCQHVCLHLGLEGIFPAIFQQNQISDLVTLHTALFAIQYSSARAWIDCGLQIEAVVGHSFGQLTALCISGSLSLSDALKLVAGRASLVEKCWGPEPGSMLALNADRELVTRLLGQVEGLEVACFNGPRSHVVVGSSKAIRDAETLITHDEMMRSSVRCQTLDVTHGFHSALTEPLLQQLLELAESLCWKSPTIPLEVCSDKHEDSMPDSHLVVEHMRGPVCFQHAIERLVQKYPRATWIEAGRGTSATQLVRSCIQHQDGHSFMGPQLTASSAQDSLVDATVKLWKEGHNVQYWPLHRGQRHQYQPVSLPPYQFQKTRHWLPYIGLKHCAESSARPLTEDLDSEEFLSLIKGDSSSESCFRISARSERFQSLVNGHIMCEYASMPASAYIEAVSRAALKLQDLDLAAWRPAVEDLTMKAPVVLKPDEEPPKNFLSMRRVDKSWPSWFFSITVEPIQKAGDDKIEAQETTTGMVHLRERTDNRVTQEFRRFESLIGDCRWQNIMEHPNTEAMQGKHIYRAFDGVVQYSDAFKGIRAIASLGNEAAAVVRISPHSHGTLDQRLVDTPMIDSFLQLGGFLVNYFSTTATPDSLLVCHQIQRLQLGPAFSPDVKDWLVLANMTPENDENVSVDVYVSDAQTKKMVLVAFGMGFTKISRTSLARILRGFSKNSTSSPATSKEEITLPSVTNTSGEVSTKNRGRSISKRSEVLKIAASIADIPVDDLSGKEALPDVGIDSLGATEMIGDIASALNVTIDLSAFLLFTDINAIVAHVDRELGLSSVNEECAALQIRPEPSTGNEMPQSMPSSSIQLPAQRLPDESRDTLDSCHGSNMKTREVPTINSIHKSFDEVRLSFDRLGTSTNALDYWSEIHPGDVRLVLAYVSQAFQTLGCDLQVLRPGDTVPIVKGILPRHQQLVHRLYRFLEDEKVVESCGDCSIRTSKSIDTTSGEQVFQDIIDKHPLNAPIRHLLRAVGPHLAACLVGDHDALQVLFGNRANKKWLDDLYREWPMLVTATHLLGDFLCRSFTHSSGSGPFRILEVGAGTGGTTRHVVDLLKKVGIPFEYHFTDLSASLVQKAKTSFAGINGMTFGVLDIESEPTAELTEAFHVIISTNCIHATRNITSSLVNLRKMLREDGALALIEMTPTRQLYVFDIIVGLLEGWWLFNDGRSHALADAEHWKQAFLSAGFADVQWSDGESLEAKTVRVICGFRKSGSLRLETDASKIERGQVDIGVQEVVYKTIGSQQIHADIYYPQVANPAKKMPIALIIHGGSHIIFSRKDIRPPQTRIMIDMGLLPVSLDHRLCPESRLAEGPMADVCDALEWAQKTLPYIELSNPDVRPDPDNIVVVGWSSGGQLALSTGWTAPERGLRPPNAILAFYCPTDYEDDWWRSPIQPVGAEDLGEEYDVLEAVQDGPRVVTDFRHMMQITNYGTIGAWEPLSDPRIRTDPRSRIILHMNWKAQTLPIIIEGLPSRSLAGSRRPEVTDWNTLPQPSTEEVRRCSPLAQVKNGRYQTPTFLIHGTADDLIPWQQSSRTAEEMRVRGIDVSLVLVPEAPHICDASRDQSSEGWLSVLKAYRWLEKHAFSRGLNEHEVSGEGQHTSDYM</sequence>
<dbReference type="InterPro" id="IPR041068">
    <property type="entry name" value="HTH_51"/>
</dbReference>
<dbReference type="Gene3D" id="3.40.50.150">
    <property type="entry name" value="Vaccinia Virus protein VP39"/>
    <property type="match status" value="1"/>
</dbReference>
<dbReference type="InterPro" id="IPR006162">
    <property type="entry name" value="Ppantetheine_attach_site"/>
</dbReference>
<dbReference type="InterPro" id="IPR014030">
    <property type="entry name" value="Ketoacyl_synth_N"/>
</dbReference>
<keyword evidence="3" id="KW-0597">Phosphoprotein</keyword>
<dbReference type="PROSITE" id="PS52004">
    <property type="entry name" value="KS3_2"/>
    <property type="match status" value="1"/>
</dbReference>
<evidence type="ECO:0000256" key="2">
    <source>
        <dbReference type="ARBA" id="ARBA00022450"/>
    </source>
</evidence>
<feature type="active site" description="Proton donor; for dehydratase activity" evidence="7">
    <location>
        <position position="1536"/>
    </location>
</feature>
<dbReference type="Pfam" id="PF07859">
    <property type="entry name" value="Abhydrolase_3"/>
    <property type="match status" value="1"/>
</dbReference>
<dbReference type="Pfam" id="PF00326">
    <property type="entry name" value="Peptidase_S9"/>
    <property type="match status" value="1"/>
</dbReference>
<evidence type="ECO:0000259" key="10">
    <source>
        <dbReference type="PROSITE" id="PS52004"/>
    </source>
</evidence>
<dbReference type="Pfam" id="PF18558">
    <property type="entry name" value="HTH_51"/>
    <property type="match status" value="1"/>
</dbReference>
<dbReference type="Pfam" id="PF14765">
    <property type="entry name" value="PS-DH"/>
    <property type="match status" value="1"/>
</dbReference>
<dbReference type="InterPro" id="IPR014031">
    <property type="entry name" value="Ketoacyl_synth_C"/>
</dbReference>
<feature type="domain" description="PKS/mFAS DH" evidence="11">
    <location>
        <begin position="1312"/>
        <end position="1626"/>
    </location>
</feature>
<protein>
    <submittedName>
        <fullName evidence="12">Polyketide synthase</fullName>
    </submittedName>
</protein>
<keyword evidence="13" id="KW-1185">Reference proteome</keyword>
<dbReference type="InterPro" id="IPR013217">
    <property type="entry name" value="Methyltransf_12"/>
</dbReference>
<name>A0AAD9YSC3_COLKA</name>
<dbReference type="InterPro" id="IPR013094">
    <property type="entry name" value="AB_hydrolase_3"/>
</dbReference>
<dbReference type="Gene3D" id="3.40.366.10">
    <property type="entry name" value="Malonyl-Coenzyme A Acyl Carrier Protein, domain 2"/>
    <property type="match status" value="3"/>
</dbReference>
<evidence type="ECO:0000259" key="9">
    <source>
        <dbReference type="PROSITE" id="PS50075"/>
    </source>
</evidence>
<dbReference type="CDD" id="cd02440">
    <property type="entry name" value="AdoMet_MTases"/>
    <property type="match status" value="1"/>
</dbReference>
<dbReference type="InterPro" id="IPR042104">
    <property type="entry name" value="PKS_dehydratase_sf"/>
</dbReference>
<dbReference type="GO" id="GO:0008168">
    <property type="term" value="F:methyltransferase activity"/>
    <property type="evidence" value="ECO:0007669"/>
    <property type="project" value="UniProtKB-KW"/>
</dbReference>
<dbReference type="Pfam" id="PF00698">
    <property type="entry name" value="Acyl_transf_1"/>
    <property type="match status" value="1"/>
</dbReference>
<dbReference type="Pfam" id="PF08242">
    <property type="entry name" value="Methyltransf_12"/>
    <property type="match status" value="1"/>
</dbReference>
<feature type="compositionally biased region" description="Polar residues" evidence="8">
    <location>
        <begin position="1761"/>
        <end position="1777"/>
    </location>
</feature>
<dbReference type="SUPFAM" id="SSF53474">
    <property type="entry name" value="alpha/beta-Hydrolases"/>
    <property type="match status" value="1"/>
</dbReference>
<dbReference type="PANTHER" id="PTHR43775">
    <property type="entry name" value="FATTY ACID SYNTHASE"/>
    <property type="match status" value="1"/>
</dbReference>
<dbReference type="SUPFAM" id="SSF53901">
    <property type="entry name" value="Thiolase-like"/>
    <property type="match status" value="1"/>
</dbReference>
<feature type="domain" description="Ketosynthase family 3 (KS3)" evidence="10">
    <location>
        <begin position="413"/>
        <end position="829"/>
    </location>
</feature>
<dbReference type="InterPro" id="IPR009081">
    <property type="entry name" value="PP-bd_ACP"/>
</dbReference>
<feature type="region of interest" description="C-terminal hotdog fold" evidence="7">
    <location>
        <begin position="1476"/>
        <end position="1626"/>
    </location>
</feature>
<evidence type="ECO:0000313" key="12">
    <source>
        <dbReference type="EMBL" id="KAK2775322.1"/>
    </source>
</evidence>
<dbReference type="SUPFAM" id="SSF52151">
    <property type="entry name" value="FabD/lysophospholipase-like"/>
    <property type="match status" value="2"/>
</dbReference>
<dbReference type="GO" id="GO:0008236">
    <property type="term" value="F:serine-type peptidase activity"/>
    <property type="evidence" value="ECO:0007669"/>
    <property type="project" value="InterPro"/>
</dbReference>
<dbReference type="PROSITE" id="PS52019">
    <property type="entry name" value="PKS_MFAS_DH"/>
    <property type="match status" value="1"/>
</dbReference>
<feature type="region of interest" description="N-terminal hotdog fold" evidence="7">
    <location>
        <begin position="1312"/>
        <end position="1448"/>
    </location>
</feature>
<dbReference type="SMART" id="SM00825">
    <property type="entry name" value="PKS_KS"/>
    <property type="match status" value="1"/>
</dbReference>
<dbReference type="Gene3D" id="3.40.50.1820">
    <property type="entry name" value="alpha/beta hydrolase"/>
    <property type="match status" value="1"/>
</dbReference>
<gene>
    <name evidence="12" type="ORF">CKAH01_12832</name>
</gene>
<dbReference type="PROSITE" id="PS00606">
    <property type="entry name" value="KS3_1"/>
    <property type="match status" value="1"/>
</dbReference>
<keyword evidence="2" id="KW-0596">Phosphopantetheine</keyword>
<feature type="region of interest" description="Disordered" evidence="8">
    <location>
        <begin position="1759"/>
        <end position="1797"/>
    </location>
</feature>
<dbReference type="Gene3D" id="3.30.70.3290">
    <property type="match status" value="1"/>
</dbReference>
<evidence type="ECO:0000256" key="6">
    <source>
        <dbReference type="ARBA" id="ARBA00023268"/>
    </source>
</evidence>
<evidence type="ECO:0000256" key="7">
    <source>
        <dbReference type="PROSITE-ProRule" id="PRU01363"/>
    </source>
</evidence>
<proteinExistence type="predicted"/>
<dbReference type="Proteomes" id="UP001281614">
    <property type="component" value="Unassembled WGS sequence"/>
</dbReference>
<dbReference type="Gene3D" id="3.10.129.110">
    <property type="entry name" value="Polyketide synthase dehydratase"/>
    <property type="match status" value="1"/>
</dbReference>
<evidence type="ECO:0000256" key="5">
    <source>
        <dbReference type="ARBA" id="ARBA00022679"/>
    </source>
</evidence>
<dbReference type="SUPFAM" id="SSF47336">
    <property type="entry name" value="ACP-like"/>
    <property type="match status" value="1"/>
</dbReference>
<dbReference type="Pfam" id="PF02801">
    <property type="entry name" value="Ketoacyl-synt_C"/>
    <property type="match status" value="1"/>
</dbReference>
<keyword evidence="4" id="KW-0489">Methyltransferase</keyword>
<reference evidence="12" key="1">
    <citation type="submission" date="2023-02" db="EMBL/GenBank/DDBJ databases">
        <title>Colletotrichum kahawae CIFC_Que2 genome sequencing and assembly.</title>
        <authorList>
            <person name="Baroncelli R."/>
        </authorList>
    </citation>
    <scope>NUCLEOTIDE SEQUENCE</scope>
    <source>
        <strain evidence="12">CIFC_Que2</strain>
    </source>
</reference>
<feature type="compositionally biased region" description="Polar residues" evidence="8">
    <location>
        <begin position="1650"/>
        <end position="1662"/>
    </location>
</feature>
<dbReference type="PROSITE" id="PS00012">
    <property type="entry name" value="PHOSPHOPANTETHEINE"/>
    <property type="match status" value="1"/>
</dbReference>
<dbReference type="InterPro" id="IPR001227">
    <property type="entry name" value="Ac_transferase_dom_sf"/>
</dbReference>
<evidence type="ECO:0000256" key="4">
    <source>
        <dbReference type="ARBA" id="ARBA00022603"/>
    </source>
</evidence>
<feature type="region of interest" description="Disordered" evidence="8">
    <location>
        <begin position="1635"/>
        <end position="1665"/>
    </location>
</feature>
<dbReference type="Pfam" id="PF16073">
    <property type="entry name" value="SAT"/>
    <property type="match status" value="1"/>
</dbReference>
<dbReference type="Gene3D" id="1.10.1200.10">
    <property type="entry name" value="ACP-like"/>
    <property type="match status" value="1"/>
</dbReference>
<keyword evidence="6" id="KW-0511">Multifunctional enzyme</keyword>
<dbReference type="PANTHER" id="PTHR43775:SF21">
    <property type="entry name" value="NON-REDUCING POLYKETIDE SYNTHASE AUSA-RELATED"/>
    <property type="match status" value="1"/>
</dbReference>
<dbReference type="InterPro" id="IPR001375">
    <property type="entry name" value="Peptidase_S9_cat"/>
</dbReference>
<comment type="caution">
    <text evidence="12">The sequence shown here is derived from an EMBL/GenBank/DDBJ whole genome shotgun (WGS) entry which is preliminary data.</text>
</comment>
<dbReference type="InterPro" id="IPR029058">
    <property type="entry name" value="AB_hydrolase_fold"/>
</dbReference>
<dbReference type="InterPro" id="IPR050091">
    <property type="entry name" value="PKS_NRPS_Biosynth_Enz"/>
</dbReference>
<dbReference type="Pfam" id="PF00550">
    <property type="entry name" value="PP-binding"/>
    <property type="match status" value="1"/>
</dbReference>
<dbReference type="CDD" id="cd00833">
    <property type="entry name" value="PKS"/>
    <property type="match status" value="1"/>
</dbReference>
<feature type="compositionally biased region" description="Basic and acidic residues" evidence="8">
    <location>
        <begin position="1782"/>
        <end position="1791"/>
    </location>
</feature>
<dbReference type="InterPro" id="IPR020841">
    <property type="entry name" value="PKS_Beta-ketoAc_synthase_dom"/>
</dbReference>
<dbReference type="GO" id="GO:0032259">
    <property type="term" value="P:methylation"/>
    <property type="evidence" value="ECO:0007669"/>
    <property type="project" value="UniProtKB-KW"/>
</dbReference>
<evidence type="ECO:0000313" key="13">
    <source>
        <dbReference type="Proteomes" id="UP001281614"/>
    </source>
</evidence>
<dbReference type="InterPro" id="IPR036736">
    <property type="entry name" value="ACP-like_sf"/>
</dbReference>